<dbReference type="OrthoDB" id="8191206at2759"/>
<gene>
    <name evidence="2" type="ORF">PXEA_LOCUS1214</name>
</gene>
<evidence type="ECO:0000256" key="1">
    <source>
        <dbReference type="SAM" id="Phobius"/>
    </source>
</evidence>
<feature type="transmembrane region" description="Helical" evidence="1">
    <location>
        <begin position="12"/>
        <end position="35"/>
    </location>
</feature>
<comment type="caution">
    <text evidence="2">The sequence shown here is derived from an EMBL/GenBank/DDBJ whole genome shotgun (WGS) entry which is preliminary data.</text>
</comment>
<proteinExistence type="predicted"/>
<accession>A0A448WBL0</accession>
<dbReference type="AlphaFoldDB" id="A0A448WBL0"/>
<sequence length="49" mass="5536">MLIYVQVINQVVMLVVLPIAIATTSVLMFLLVAVIDEVSYPLINRFCIR</sequence>
<keyword evidence="1" id="KW-0472">Membrane</keyword>
<dbReference type="Proteomes" id="UP000784294">
    <property type="component" value="Unassembled WGS sequence"/>
</dbReference>
<protein>
    <submittedName>
        <fullName evidence="2">Uncharacterized protein</fullName>
    </submittedName>
</protein>
<keyword evidence="1" id="KW-1133">Transmembrane helix</keyword>
<evidence type="ECO:0000313" key="3">
    <source>
        <dbReference type="Proteomes" id="UP000784294"/>
    </source>
</evidence>
<keyword evidence="1" id="KW-0812">Transmembrane</keyword>
<keyword evidence="3" id="KW-1185">Reference proteome</keyword>
<name>A0A448WBL0_9PLAT</name>
<evidence type="ECO:0000313" key="2">
    <source>
        <dbReference type="EMBL" id="VEL07774.1"/>
    </source>
</evidence>
<organism evidence="2 3">
    <name type="scientific">Protopolystoma xenopodis</name>
    <dbReference type="NCBI Taxonomy" id="117903"/>
    <lineage>
        <taxon>Eukaryota</taxon>
        <taxon>Metazoa</taxon>
        <taxon>Spiralia</taxon>
        <taxon>Lophotrochozoa</taxon>
        <taxon>Platyhelminthes</taxon>
        <taxon>Monogenea</taxon>
        <taxon>Polyopisthocotylea</taxon>
        <taxon>Polystomatidea</taxon>
        <taxon>Polystomatidae</taxon>
        <taxon>Protopolystoma</taxon>
    </lineage>
</organism>
<dbReference type="EMBL" id="CAAALY010002448">
    <property type="protein sequence ID" value="VEL07774.1"/>
    <property type="molecule type" value="Genomic_DNA"/>
</dbReference>
<reference evidence="2" key="1">
    <citation type="submission" date="2018-11" db="EMBL/GenBank/DDBJ databases">
        <authorList>
            <consortium name="Pathogen Informatics"/>
        </authorList>
    </citation>
    <scope>NUCLEOTIDE SEQUENCE</scope>
</reference>